<proteinExistence type="predicted"/>
<evidence type="ECO:0000256" key="1">
    <source>
        <dbReference type="SAM" id="SignalP"/>
    </source>
</evidence>
<sequence>MAIRLPFVRRTFRGLLVAAGVLVPSALRASGLPDGWTLEIKAEIILDKTYWEDKGKGRRVTERASSDWSRHFRVFALRDRLIVSRPDFTYDVTVDNKPAKKDAIGVPGGRWHCVKVRAAGDIEDMCATYRAEPNGVALRLRRDAIAGPWKGRIEEAYRLTVSPPSCQVELIAVSGDLTQMLHAVVGKTTGYAQTGRLASGSCRLIKGREAF</sequence>
<dbReference type="AlphaFoldDB" id="A0A1G4SCB8"/>
<feature type="chain" id="PRO_5011448760" evidence="1">
    <location>
        <begin position="30"/>
        <end position="211"/>
    </location>
</feature>
<protein>
    <submittedName>
        <fullName evidence="2">Uncharacterized protein</fullName>
    </submittedName>
</protein>
<dbReference type="EMBL" id="FMTP01000003">
    <property type="protein sequence ID" value="SCW66587.1"/>
    <property type="molecule type" value="Genomic_DNA"/>
</dbReference>
<organism evidence="2 3">
    <name type="scientific">Ancylobacter rudongensis</name>
    <dbReference type="NCBI Taxonomy" id="177413"/>
    <lineage>
        <taxon>Bacteria</taxon>
        <taxon>Pseudomonadati</taxon>
        <taxon>Pseudomonadota</taxon>
        <taxon>Alphaproteobacteria</taxon>
        <taxon>Hyphomicrobiales</taxon>
        <taxon>Xanthobacteraceae</taxon>
        <taxon>Ancylobacter</taxon>
    </lineage>
</organism>
<dbReference type="RefSeq" id="WP_091438990.1">
    <property type="nucleotide sequence ID" value="NZ_FMTP01000003.1"/>
</dbReference>
<name>A0A1G4SCB8_9HYPH</name>
<feature type="signal peptide" evidence="1">
    <location>
        <begin position="1"/>
        <end position="29"/>
    </location>
</feature>
<evidence type="ECO:0000313" key="3">
    <source>
        <dbReference type="Proteomes" id="UP000198889"/>
    </source>
</evidence>
<reference evidence="3" key="1">
    <citation type="submission" date="2016-10" db="EMBL/GenBank/DDBJ databases">
        <authorList>
            <person name="Varghese N."/>
            <person name="Submissions S."/>
        </authorList>
    </citation>
    <scope>NUCLEOTIDE SEQUENCE [LARGE SCALE GENOMIC DNA]</scope>
    <source>
        <strain evidence="3">CGMCC 1.1761</strain>
    </source>
</reference>
<dbReference type="STRING" id="177413.SAMN05660859_2089"/>
<accession>A0A1G4SCB8</accession>
<evidence type="ECO:0000313" key="2">
    <source>
        <dbReference type="EMBL" id="SCW66587.1"/>
    </source>
</evidence>
<keyword evidence="3" id="KW-1185">Reference proteome</keyword>
<gene>
    <name evidence="2" type="ORF">SAMN05660859_2089</name>
</gene>
<keyword evidence="1" id="KW-0732">Signal</keyword>
<dbReference type="Proteomes" id="UP000198889">
    <property type="component" value="Unassembled WGS sequence"/>
</dbReference>